<dbReference type="AlphaFoldDB" id="A0A5N6VRJ9"/>
<reference evidence="2" key="1">
    <citation type="submission" date="2019-04" db="EMBL/GenBank/DDBJ databases">
        <title>Friends and foes A comparative genomics studyof 23 Aspergillus species from section Flavi.</title>
        <authorList>
            <consortium name="DOE Joint Genome Institute"/>
            <person name="Kjaerbolling I."/>
            <person name="Vesth T."/>
            <person name="Frisvad J.C."/>
            <person name="Nybo J.L."/>
            <person name="Theobald S."/>
            <person name="Kildgaard S."/>
            <person name="Isbrandt T."/>
            <person name="Kuo A."/>
            <person name="Sato A."/>
            <person name="Lyhne E.K."/>
            <person name="Kogle M.E."/>
            <person name="Wiebenga A."/>
            <person name="Kun R.S."/>
            <person name="Lubbers R.J."/>
            <person name="Makela M.R."/>
            <person name="Barry K."/>
            <person name="Chovatia M."/>
            <person name="Clum A."/>
            <person name="Daum C."/>
            <person name="Haridas S."/>
            <person name="He G."/>
            <person name="LaButti K."/>
            <person name="Lipzen A."/>
            <person name="Mondo S."/>
            <person name="Riley R."/>
            <person name="Salamov A."/>
            <person name="Simmons B.A."/>
            <person name="Magnuson J.K."/>
            <person name="Henrissat B."/>
            <person name="Mortensen U.H."/>
            <person name="Larsen T.O."/>
            <person name="Devries R.P."/>
            <person name="Grigoriev I.V."/>
            <person name="Machida M."/>
            <person name="Baker S.E."/>
            <person name="Andersen M.R."/>
        </authorList>
    </citation>
    <scope>NUCLEOTIDE SEQUENCE [LARGE SCALE GENOMIC DNA]</scope>
    <source>
        <strain evidence="2">CBS 130015</strain>
    </source>
</reference>
<dbReference type="Proteomes" id="UP000325433">
    <property type="component" value="Unassembled WGS sequence"/>
</dbReference>
<gene>
    <name evidence="1" type="ORF">BDV41DRAFT_566226</name>
</gene>
<dbReference type="EMBL" id="ML738348">
    <property type="protein sequence ID" value="KAE8310942.1"/>
    <property type="molecule type" value="Genomic_DNA"/>
</dbReference>
<sequence>MASFQYYSLLGFGEYCRENLGFSGSCVIEDWLVIYRPKQVLHIRIISGMRPLTRETSPGIEEEIAQAFSNVNNLTGWNYVAIQLRAYFVDLPYIGEQARESMVRDIGKWCPHHQLLFTMFGGGGGGVENLPFPKHRVEFEVDV</sequence>
<name>A0A5N6VRJ9_9EURO</name>
<evidence type="ECO:0000313" key="1">
    <source>
        <dbReference type="EMBL" id="KAE8310942.1"/>
    </source>
</evidence>
<evidence type="ECO:0000313" key="2">
    <source>
        <dbReference type="Proteomes" id="UP000325433"/>
    </source>
</evidence>
<protein>
    <submittedName>
        <fullName evidence="1">Uncharacterized protein</fullName>
    </submittedName>
</protein>
<organism evidence="1 2">
    <name type="scientific">Aspergillus transmontanensis</name>
    <dbReference type="NCBI Taxonomy" id="1034304"/>
    <lineage>
        <taxon>Eukaryota</taxon>
        <taxon>Fungi</taxon>
        <taxon>Dikarya</taxon>
        <taxon>Ascomycota</taxon>
        <taxon>Pezizomycotina</taxon>
        <taxon>Eurotiomycetes</taxon>
        <taxon>Eurotiomycetidae</taxon>
        <taxon>Eurotiales</taxon>
        <taxon>Aspergillaceae</taxon>
        <taxon>Aspergillus</taxon>
        <taxon>Aspergillus subgen. Circumdati</taxon>
    </lineage>
</organism>
<accession>A0A5N6VRJ9</accession>
<proteinExistence type="predicted"/>
<keyword evidence="2" id="KW-1185">Reference proteome</keyword>